<evidence type="ECO:0000313" key="2">
    <source>
        <dbReference type="EMBL" id="EKS41108.1"/>
    </source>
</evidence>
<sequence length="97" mass="10782">MTSDLLAERDLYAAHLERLRGKRPHDEVLAYSRSFRKLIDTSADFVGEDLPAGHEGLARSIRDVIETITVVPAPAGQQAHDPSERTPRKPARRAVVL</sequence>
<dbReference type="RefSeq" id="WP_006018902.1">
    <property type="nucleotide sequence ID" value="NZ_KB375282.1"/>
</dbReference>
<comment type="caution">
    <text evidence="2">The sequence shown here is derived from an EMBL/GenBank/DDBJ whole genome shotgun (WGS) entry which is preliminary data.</text>
</comment>
<feature type="compositionally biased region" description="Basic residues" evidence="1">
    <location>
        <begin position="88"/>
        <end position="97"/>
    </location>
</feature>
<feature type="region of interest" description="Disordered" evidence="1">
    <location>
        <begin position="74"/>
        <end position="97"/>
    </location>
</feature>
<keyword evidence="3" id="KW-1185">Reference proteome</keyword>
<dbReference type="HOGENOM" id="CLU_2340572_0_0_5"/>
<accession>K8PRW4</accession>
<protein>
    <submittedName>
        <fullName evidence="2">Uncharacterized protein</fullName>
    </submittedName>
</protein>
<name>K8PRW4_9BRAD</name>
<dbReference type="Proteomes" id="UP000001096">
    <property type="component" value="Unassembled WGS sequence"/>
</dbReference>
<dbReference type="AlphaFoldDB" id="K8PRW4"/>
<organism evidence="2 3">
    <name type="scientific">Afipia broomeae ATCC 49717</name>
    <dbReference type="NCBI Taxonomy" id="883078"/>
    <lineage>
        <taxon>Bacteria</taxon>
        <taxon>Pseudomonadati</taxon>
        <taxon>Pseudomonadota</taxon>
        <taxon>Alphaproteobacteria</taxon>
        <taxon>Hyphomicrobiales</taxon>
        <taxon>Nitrobacteraceae</taxon>
        <taxon>Afipia</taxon>
    </lineage>
</organism>
<evidence type="ECO:0000256" key="1">
    <source>
        <dbReference type="SAM" id="MobiDB-lite"/>
    </source>
</evidence>
<evidence type="ECO:0000313" key="3">
    <source>
        <dbReference type="Proteomes" id="UP000001096"/>
    </source>
</evidence>
<gene>
    <name evidence="2" type="ORF">HMPREF9695_00200</name>
</gene>
<proteinExistence type="predicted"/>
<dbReference type="EMBL" id="AGWX01000001">
    <property type="protein sequence ID" value="EKS41108.1"/>
    <property type="molecule type" value="Genomic_DNA"/>
</dbReference>
<reference evidence="2 3" key="1">
    <citation type="submission" date="2012-04" db="EMBL/GenBank/DDBJ databases">
        <title>The Genome Sequence of Afipia broomeae ATCC 49717.</title>
        <authorList>
            <consortium name="The Broad Institute Genome Sequencing Platform"/>
            <person name="Earl A."/>
            <person name="Ward D."/>
            <person name="Feldgarden M."/>
            <person name="Gevers D."/>
            <person name="Huys G."/>
            <person name="Walker B."/>
            <person name="Young S.K."/>
            <person name="Zeng Q."/>
            <person name="Gargeya S."/>
            <person name="Fitzgerald M."/>
            <person name="Haas B."/>
            <person name="Abouelleil A."/>
            <person name="Alvarado L."/>
            <person name="Arachchi H.M."/>
            <person name="Berlin A."/>
            <person name="Chapman S.B."/>
            <person name="Goldberg J."/>
            <person name="Griggs A."/>
            <person name="Gujja S."/>
            <person name="Hansen M."/>
            <person name="Howarth C."/>
            <person name="Imamovic A."/>
            <person name="Larimer J."/>
            <person name="McCowen C."/>
            <person name="Montmayeur A."/>
            <person name="Murphy C."/>
            <person name="Neiman D."/>
            <person name="Pearson M."/>
            <person name="Priest M."/>
            <person name="Roberts A."/>
            <person name="Saif S."/>
            <person name="Shea T."/>
            <person name="Sisk P."/>
            <person name="Sykes S."/>
            <person name="Wortman J."/>
            <person name="Nusbaum C."/>
            <person name="Birren B."/>
        </authorList>
    </citation>
    <scope>NUCLEOTIDE SEQUENCE [LARGE SCALE GENOMIC DNA]</scope>
    <source>
        <strain evidence="2 3">ATCC 49717</strain>
    </source>
</reference>
<dbReference type="PATRIC" id="fig|883078.3.peg.205"/>